<name>A0AAQ3N255_VIGMU</name>
<organism evidence="1 2">
    <name type="scientific">Vigna mungo</name>
    <name type="common">Black gram</name>
    <name type="synonym">Phaseolus mungo</name>
    <dbReference type="NCBI Taxonomy" id="3915"/>
    <lineage>
        <taxon>Eukaryota</taxon>
        <taxon>Viridiplantae</taxon>
        <taxon>Streptophyta</taxon>
        <taxon>Embryophyta</taxon>
        <taxon>Tracheophyta</taxon>
        <taxon>Spermatophyta</taxon>
        <taxon>Magnoliopsida</taxon>
        <taxon>eudicotyledons</taxon>
        <taxon>Gunneridae</taxon>
        <taxon>Pentapetalae</taxon>
        <taxon>rosids</taxon>
        <taxon>fabids</taxon>
        <taxon>Fabales</taxon>
        <taxon>Fabaceae</taxon>
        <taxon>Papilionoideae</taxon>
        <taxon>50 kb inversion clade</taxon>
        <taxon>NPAAA clade</taxon>
        <taxon>indigoferoid/millettioid clade</taxon>
        <taxon>Phaseoleae</taxon>
        <taxon>Vigna</taxon>
    </lineage>
</organism>
<protein>
    <submittedName>
        <fullName evidence="1">Uncharacterized protein</fullName>
    </submittedName>
</protein>
<dbReference type="AlphaFoldDB" id="A0AAQ3N255"/>
<gene>
    <name evidence="1" type="ORF">V8G54_027231</name>
</gene>
<evidence type="ECO:0000313" key="1">
    <source>
        <dbReference type="EMBL" id="WVZ01162.1"/>
    </source>
</evidence>
<accession>A0AAQ3N255</accession>
<dbReference type="Proteomes" id="UP001374535">
    <property type="component" value="Chromosome 8"/>
</dbReference>
<reference evidence="1 2" key="1">
    <citation type="journal article" date="2023" name="Life. Sci Alliance">
        <title>Evolutionary insights into 3D genome organization and epigenetic landscape of Vigna mungo.</title>
        <authorList>
            <person name="Junaid A."/>
            <person name="Singh B."/>
            <person name="Bhatia S."/>
        </authorList>
    </citation>
    <scope>NUCLEOTIDE SEQUENCE [LARGE SCALE GENOMIC DNA]</scope>
    <source>
        <strain evidence="1">Urdbean</strain>
    </source>
</reference>
<proteinExistence type="predicted"/>
<keyword evidence="2" id="KW-1185">Reference proteome</keyword>
<evidence type="ECO:0000313" key="2">
    <source>
        <dbReference type="Proteomes" id="UP001374535"/>
    </source>
</evidence>
<sequence length="101" mass="11466">MYWSTCCSALLLKGVRISRSTKKIRLTEILVHVQHHKSNVGNNGLPNIIRMDRGLSPNIIIGLPKGFSLGSMENHKKQYMSRFSICVSAETYTDKINLEYI</sequence>
<dbReference type="EMBL" id="CP144693">
    <property type="protein sequence ID" value="WVZ01162.1"/>
    <property type="molecule type" value="Genomic_DNA"/>
</dbReference>